<sequence>MIFPEMRPPGSDSDHSDHAKEKVHEVSEPARKAGKPSSKNNNDSHHNAAAESHPNAAAAAAAPAAEVSAVPNPVPDTGPTSSVWLPATIHSSPLFQATPPPTSAPLSPSSALIPPTIPPIAVFASSHSMLPSPATVDTASLSVQTAPTSTDASGFNQSTVQQATSHRSTVAVTLLAVGGVCLLAAVFVIIKICSRPKRRSHPTPSLPILQDSPSTQEKGDESPLFGGKERFSSRPASNAVLWTWTQYQSGIPKPAPAATSESAGAGDNRRYSRLEDRNALPASAQGSVHQATTATYAQPTVQLVPEKVPRNMSRLSTMSVSAYPATTYMPPPGQDIGVAVTSGLGLGRGTDEHHGVTRKPSAGDYGKRASVRRSMRDFEKRRSVVDTLAYATSSPMPQDAAANGDAHGYGGYAQGRARIKAPYGAGSYLRASTSTGAPKRSSTMTDMNPFSDEAAYAVPPMPSMERGRDAKGGAAGQSVSPPSPDLTLYPDDSLSVAGDKRRVPHPKKAQGQIKSPAVEASAALGNLMLSDYRASKMSPAMDSAEADDRGSLYDYESSFTFRKRADDKPPRVPSPPPMPSLAQMAMAHTNADEFADYRSPTYSIYGLYDPDRKSRADGGY</sequence>
<proteinExistence type="predicted"/>
<protein>
    <submittedName>
        <fullName evidence="1">Uncharacterized protein</fullName>
    </submittedName>
</protein>
<keyword evidence="2" id="KW-1185">Reference proteome</keyword>
<evidence type="ECO:0000313" key="1">
    <source>
        <dbReference type="EMBL" id="KAI0065415.1"/>
    </source>
</evidence>
<evidence type="ECO:0000313" key="2">
    <source>
        <dbReference type="Proteomes" id="UP000814140"/>
    </source>
</evidence>
<accession>A0ACB8TBM6</accession>
<reference evidence="1" key="1">
    <citation type="submission" date="2021-03" db="EMBL/GenBank/DDBJ databases">
        <authorList>
            <consortium name="DOE Joint Genome Institute"/>
            <person name="Ahrendt S."/>
            <person name="Looney B.P."/>
            <person name="Miyauchi S."/>
            <person name="Morin E."/>
            <person name="Drula E."/>
            <person name="Courty P.E."/>
            <person name="Chicoki N."/>
            <person name="Fauchery L."/>
            <person name="Kohler A."/>
            <person name="Kuo A."/>
            <person name="Labutti K."/>
            <person name="Pangilinan J."/>
            <person name="Lipzen A."/>
            <person name="Riley R."/>
            <person name="Andreopoulos W."/>
            <person name="He G."/>
            <person name="Johnson J."/>
            <person name="Barry K.W."/>
            <person name="Grigoriev I.V."/>
            <person name="Nagy L."/>
            <person name="Hibbett D."/>
            <person name="Henrissat B."/>
            <person name="Matheny P.B."/>
            <person name="Labbe J."/>
            <person name="Martin F."/>
        </authorList>
    </citation>
    <scope>NUCLEOTIDE SEQUENCE</scope>
    <source>
        <strain evidence="1">HHB10654</strain>
    </source>
</reference>
<organism evidence="1 2">
    <name type="scientific">Artomyces pyxidatus</name>
    <dbReference type="NCBI Taxonomy" id="48021"/>
    <lineage>
        <taxon>Eukaryota</taxon>
        <taxon>Fungi</taxon>
        <taxon>Dikarya</taxon>
        <taxon>Basidiomycota</taxon>
        <taxon>Agaricomycotina</taxon>
        <taxon>Agaricomycetes</taxon>
        <taxon>Russulales</taxon>
        <taxon>Auriscalpiaceae</taxon>
        <taxon>Artomyces</taxon>
    </lineage>
</organism>
<dbReference type="EMBL" id="MU277195">
    <property type="protein sequence ID" value="KAI0065415.1"/>
    <property type="molecule type" value="Genomic_DNA"/>
</dbReference>
<dbReference type="Proteomes" id="UP000814140">
    <property type="component" value="Unassembled WGS sequence"/>
</dbReference>
<name>A0ACB8TBM6_9AGAM</name>
<reference evidence="1" key="2">
    <citation type="journal article" date="2022" name="New Phytol.">
        <title>Evolutionary transition to the ectomycorrhizal habit in the genomes of a hyperdiverse lineage of mushroom-forming fungi.</title>
        <authorList>
            <person name="Looney B."/>
            <person name="Miyauchi S."/>
            <person name="Morin E."/>
            <person name="Drula E."/>
            <person name="Courty P.E."/>
            <person name="Kohler A."/>
            <person name="Kuo A."/>
            <person name="LaButti K."/>
            <person name="Pangilinan J."/>
            <person name="Lipzen A."/>
            <person name="Riley R."/>
            <person name="Andreopoulos W."/>
            <person name="He G."/>
            <person name="Johnson J."/>
            <person name="Nolan M."/>
            <person name="Tritt A."/>
            <person name="Barry K.W."/>
            <person name="Grigoriev I.V."/>
            <person name="Nagy L.G."/>
            <person name="Hibbett D."/>
            <person name="Henrissat B."/>
            <person name="Matheny P.B."/>
            <person name="Labbe J."/>
            <person name="Martin F.M."/>
        </authorList>
    </citation>
    <scope>NUCLEOTIDE SEQUENCE</scope>
    <source>
        <strain evidence="1">HHB10654</strain>
    </source>
</reference>
<comment type="caution">
    <text evidence="1">The sequence shown here is derived from an EMBL/GenBank/DDBJ whole genome shotgun (WGS) entry which is preliminary data.</text>
</comment>
<gene>
    <name evidence="1" type="ORF">BV25DRAFT_1836246</name>
</gene>